<keyword evidence="1" id="KW-1133">Transmembrane helix</keyword>
<evidence type="ECO:0000313" key="2">
    <source>
        <dbReference type="EMBL" id="MFG6433580.1"/>
    </source>
</evidence>
<sequence>MDAETGSPDYNLKQMNTPLTKAVISFNFLACLLAIAAALRHVTQMPGGMAWWEFLLSVGIFVFVIVLPFVCFLSRVLEGGGSKLSYFVIVLNLVFSVFGAFTLYYALHGKPLDSLGLFVIGLSPIALANAAWLIFKEE</sequence>
<evidence type="ECO:0008006" key="4">
    <source>
        <dbReference type="Google" id="ProtNLM"/>
    </source>
</evidence>
<reference evidence="2 3" key="1">
    <citation type="submission" date="2024-08" db="EMBL/GenBank/DDBJ databases">
        <authorList>
            <person name="Lu H."/>
        </authorList>
    </citation>
    <scope>NUCLEOTIDE SEQUENCE [LARGE SCALE GENOMIC DNA]</scope>
    <source>
        <strain evidence="2 3">LYH14W</strain>
    </source>
</reference>
<comment type="caution">
    <text evidence="2">The sequence shown here is derived from an EMBL/GenBank/DDBJ whole genome shotgun (WGS) entry which is preliminary data.</text>
</comment>
<dbReference type="Proteomes" id="UP001606210">
    <property type="component" value="Unassembled WGS sequence"/>
</dbReference>
<keyword evidence="3" id="KW-1185">Reference proteome</keyword>
<evidence type="ECO:0000256" key="1">
    <source>
        <dbReference type="SAM" id="Phobius"/>
    </source>
</evidence>
<dbReference type="EMBL" id="JBIGHV010000013">
    <property type="protein sequence ID" value="MFG6433580.1"/>
    <property type="molecule type" value="Genomic_DNA"/>
</dbReference>
<organism evidence="2 3">
    <name type="scientific">Pelomonas parva</name>
    <dbReference type="NCBI Taxonomy" id="3299032"/>
    <lineage>
        <taxon>Bacteria</taxon>
        <taxon>Pseudomonadati</taxon>
        <taxon>Pseudomonadota</taxon>
        <taxon>Betaproteobacteria</taxon>
        <taxon>Burkholderiales</taxon>
        <taxon>Sphaerotilaceae</taxon>
        <taxon>Roseateles</taxon>
    </lineage>
</organism>
<dbReference type="RefSeq" id="WP_394484430.1">
    <property type="nucleotide sequence ID" value="NZ_JBIGHV010000013.1"/>
</dbReference>
<proteinExistence type="predicted"/>
<feature type="transmembrane region" description="Helical" evidence="1">
    <location>
        <begin position="114"/>
        <end position="135"/>
    </location>
</feature>
<feature type="transmembrane region" description="Helical" evidence="1">
    <location>
        <begin position="86"/>
        <end position="108"/>
    </location>
</feature>
<name>A0ABW7FAT8_9BURK</name>
<feature type="transmembrane region" description="Helical" evidence="1">
    <location>
        <begin position="54"/>
        <end position="74"/>
    </location>
</feature>
<keyword evidence="1" id="KW-0812">Transmembrane</keyword>
<protein>
    <recommendedName>
        <fullName evidence="4">EamA domain-containing protein</fullName>
    </recommendedName>
</protein>
<gene>
    <name evidence="2" type="ORF">ACG00Y_26980</name>
</gene>
<evidence type="ECO:0000313" key="3">
    <source>
        <dbReference type="Proteomes" id="UP001606210"/>
    </source>
</evidence>
<keyword evidence="1" id="KW-0472">Membrane</keyword>
<accession>A0ABW7FAT8</accession>
<feature type="transmembrane region" description="Helical" evidence="1">
    <location>
        <begin position="22"/>
        <end position="42"/>
    </location>
</feature>